<proteinExistence type="predicted"/>
<gene>
    <name evidence="1" type="ORF">DRO04_02025</name>
</gene>
<protein>
    <submittedName>
        <fullName evidence="1">Uncharacterized protein</fullName>
    </submittedName>
</protein>
<evidence type="ECO:0000313" key="2">
    <source>
        <dbReference type="Proteomes" id="UP000278031"/>
    </source>
</evidence>
<reference evidence="1 2" key="1">
    <citation type="submission" date="2018-06" db="EMBL/GenBank/DDBJ databases">
        <title>Extensive metabolic versatility and redundancy in microbially diverse, dynamic hydrothermal sediments.</title>
        <authorList>
            <person name="Dombrowski N."/>
            <person name="Teske A."/>
            <person name="Baker B.J."/>
        </authorList>
    </citation>
    <scope>NUCLEOTIDE SEQUENCE [LARGE SCALE GENOMIC DNA]</scope>
    <source>
        <strain evidence="1">B51_G17</strain>
    </source>
</reference>
<accession>A0A497JH08</accession>
<dbReference type="AlphaFoldDB" id="A0A497JH08"/>
<dbReference type="Proteomes" id="UP000278031">
    <property type="component" value="Unassembled WGS sequence"/>
</dbReference>
<dbReference type="EMBL" id="QMWP01000067">
    <property type="protein sequence ID" value="RLG70335.1"/>
    <property type="molecule type" value="Genomic_DNA"/>
</dbReference>
<comment type="caution">
    <text evidence="1">The sequence shown here is derived from an EMBL/GenBank/DDBJ whole genome shotgun (WGS) entry which is preliminary data.</text>
</comment>
<organism evidence="1 2">
    <name type="scientific">Candidatus Iainarchaeum sp</name>
    <dbReference type="NCBI Taxonomy" id="3101447"/>
    <lineage>
        <taxon>Archaea</taxon>
        <taxon>Candidatus Iainarchaeota</taxon>
        <taxon>Candidatus Iainarchaeia</taxon>
        <taxon>Candidatus Iainarchaeales</taxon>
        <taxon>Candidatus Iainarchaeaceae</taxon>
        <taxon>Candidatus Iainarchaeum</taxon>
    </lineage>
</organism>
<sequence>MMGKEIIEAKQYDPDEITRTYILFERSNELKFQCIASPIEVLKSSPEEFLSLRYHYIYIYIPFIHGKHFSIINDSKKIPKLHKFLLEWKKFSKEIQIDIEAGTQRILIENAYLEEYEPIMLGKEIEIEFGNKKTYMNALVLRLKIIFIEFRVEFLK</sequence>
<name>A0A497JH08_9ARCH</name>
<evidence type="ECO:0000313" key="1">
    <source>
        <dbReference type="EMBL" id="RLG70335.1"/>
    </source>
</evidence>